<dbReference type="Gene3D" id="1.10.1740.10">
    <property type="match status" value="1"/>
</dbReference>
<gene>
    <name evidence="7" type="ORF">H8K20_11500</name>
</gene>
<name>A0A8J6IQX7_9FIRM</name>
<keyword evidence="2" id="KW-0805">Transcription regulation</keyword>
<dbReference type="InterPro" id="IPR013325">
    <property type="entry name" value="RNA_pol_sigma_r2"/>
</dbReference>
<dbReference type="PANTHER" id="PTHR43133">
    <property type="entry name" value="RNA POLYMERASE ECF-TYPE SIGMA FACTO"/>
    <property type="match status" value="1"/>
</dbReference>
<evidence type="ECO:0000256" key="2">
    <source>
        <dbReference type="ARBA" id="ARBA00023015"/>
    </source>
</evidence>
<dbReference type="Pfam" id="PF08281">
    <property type="entry name" value="Sigma70_r4_2"/>
    <property type="match status" value="1"/>
</dbReference>
<keyword evidence="3" id="KW-0731">Sigma factor</keyword>
<dbReference type="AlphaFoldDB" id="A0A8J6IQX7"/>
<dbReference type="InterPro" id="IPR039425">
    <property type="entry name" value="RNA_pol_sigma-70-like"/>
</dbReference>
<dbReference type="RefSeq" id="WP_186488495.1">
    <property type="nucleotide sequence ID" value="NZ_JACOGI010000002.1"/>
</dbReference>
<sequence length="402" mass="44278">MQEDLTYQQLGTLLKRTREGDKEAFTKLYRSTVYAQLVQAEILLKNQTLAEEAVQESYLTLYRRIDEIHNPQTLVAFLNRATFLCCQNLRRVESRRAGRGAEDLEGLPDSDLLVQPEETALKREREAALRQAVSDLPERQRQAVVLKYYQGLPLQQVARQMGCSLSTAKRQLQLARKQLKRKMRDFLPVFFPMGWVLSRSAKQSGSLSPKPYQQIPLPVAALAGTGIIGIAAAVAFFPHPEIIKADSTPIGGGAQITVQARGAEQLALQTAQGETLFLQAEKGQFVLSPAAPGPGTIIARGMNGRVSTKEILVGDGDLQAPQIMKSWDEIGVAAVQISDCSGVDWATLSLISAEGQHYRADTIDESAGIAYFQIPDGQYHFSVCDMLGNRAEGPFRVYTPSE</sequence>
<keyword evidence="4" id="KW-0238">DNA-binding</keyword>
<protein>
    <submittedName>
        <fullName evidence="7">Sigma-70 family RNA polymerase sigma factor</fullName>
    </submittedName>
</protein>
<keyword evidence="5" id="KW-0804">Transcription</keyword>
<keyword evidence="8" id="KW-1185">Reference proteome</keyword>
<evidence type="ECO:0000313" key="8">
    <source>
        <dbReference type="Proteomes" id="UP000597668"/>
    </source>
</evidence>
<evidence type="ECO:0000313" key="7">
    <source>
        <dbReference type="EMBL" id="MBC3517018.1"/>
    </source>
</evidence>
<organism evidence="7 8">
    <name type="scientific">Neobittarella massiliensis</name>
    <name type="common">ex Bilen et al. 2018</name>
    <dbReference type="NCBI Taxonomy" id="2041842"/>
    <lineage>
        <taxon>Bacteria</taxon>
        <taxon>Bacillati</taxon>
        <taxon>Bacillota</taxon>
        <taxon>Clostridia</taxon>
        <taxon>Eubacteriales</taxon>
        <taxon>Oscillospiraceae</taxon>
        <taxon>Neobittarella (ex Bilen et al. 2018)</taxon>
    </lineage>
</organism>
<dbReference type="GO" id="GO:0006352">
    <property type="term" value="P:DNA-templated transcription initiation"/>
    <property type="evidence" value="ECO:0007669"/>
    <property type="project" value="InterPro"/>
</dbReference>
<proteinExistence type="inferred from homology"/>
<comment type="similarity">
    <text evidence="1">Belongs to the sigma-70 factor family. ECF subfamily.</text>
</comment>
<dbReference type="SUPFAM" id="SSF88659">
    <property type="entry name" value="Sigma3 and sigma4 domains of RNA polymerase sigma factors"/>
    <property type="match status" value="1"/>
</dbReference>
<evidence type="ECO:0000259" key="6">
    <source>
        <dbReference type="Pfam" id="PF08281"/>
    </source>
</evidence>
<dbReference type="SUPFAM" id="SSF88946">
    <property type="entry name" value="Sigma2 domain of RNA polymerase sigma factors"/>
    <property type="match status" value="1"/>
</dbReference>
<accession>A0A8J6IQX7</accession>
<dbReference type="InterPro" id="IPR013249">
    <property type="entry name" value="RNA_pol_sigma70_r4_t2"/>
</dbReference>
<dbReference type="InterPro" id="IPR013324">
    <property type="entry name" value="RNA_pol_sigma_r3/r4-like"/>
</dbReference>
<reference evidence="7" key="1">
    <citation type="submission" date="2020-08" db="EMBL/GenBank/DDBJ databases">
        <authorList>
            <person name="Liu C."/>
            <person name="Sun Q."/>
        </authorList>
    </citation>
    <scope>NUCLEOTIDE SEQUENCE</scope>
    <source>
        <strain evidence="7">NSJ-65</strain>
    </source>
</reference>
<dbReference type="GO" id="GO:0016987">
    <property type="term" value="F:sigma factor activity"/>
    <property type="evidence" value="ECO:0007669"/>
    <property type="project" value="UniProtKB-KW"/>
</dbReference>
<dbReference type="CDD" id="cd06171">
    <property type="entry name" value="Sigma70_r4"/>
    <property type="match status" value="1"/>
</dbReference>
<dbReference type="InterPro" id="IPR036388">
    <property type="entry name" value="WH-like_DNA-bd_sf"/>
</dbReference>
<dbReference type="Gene3D" id="1.10.10.10">
    <property type="entry name" value="Winged helix-like DNA-binding domain superfamily/Winged helix DNA-binding domain"/>
    <property type="match status" value="1"/>
</dbReference>
<feature type="domain" description="RNA polymerase sigma factor 70 region 4 type 2" evidence="6">
    <location>
        <begin position="128"/>
        <end position="179"/>
    </location>
</feature>
<dbReference type="InterPro" id="IPR014284">
    <property type="entry name" value="RNA_pol_sigma-70_dom"/>
</dbReference>
<evidence type="ECO:0000256" key="5">
    <source>
        <dbReference type="ARBA" id="ARBA00023163"/>
    </source>
</evidence>
<evidence type="ECO:0000256" key="3">
    <source>
        <dbReference type="ARBA" id="ARBA00023082"/>
    </source>
</evidence>
<dbReference type="PANTHER" id="PTHR43133:SF8">
    <property type="entry name" value="RNA POLYMERASE SIGMA FACTOR HI_1459-RELATED"/>
    <property type="match status" value="1"/>
</dbReference>
<dbReference type="EMBL" id="JACOGI010000002">
    <property type="protein sequence ID" value="MBC3517018.1"/>
    <property type="molecule type" value="Genomic_DNA"/>
</dbReference>
<evidence type="ECO:0000256" key="4">
    <source>
        <dbReference type="ARBA" id="ARBA00023125"/>
    </source>
</evidence>
<evidence type="ECO:0000256" key="1">
    <source>
        <dbReference type="ARBA" id="ARBA00010641"/>
    </source>
</evidence>
<dbReference type="Proteomes" id="UP000597668">
    <property type="component" value="Unassembled WGS sequence"/>
</dbReference>
<dbReference type="GO" id="GO:0003677">
    <property type="term" value="F:DNA binding"/>
    <property type="evidence" value="ECO:0007669"/>
    <property type="project" value="UniProtKB-KW"/>
</dbReference>
<comment type="caution">
    <text evidence="7">The sequence shown here is derived from an EMBL/GenBank/DDBJ whole genome shotgun (WGS) entry which is preliminary data.</text>
</comment>
<dbReference type="NCBIfam" id="TIGR02937">
    <property type="entry name" value="sigma70-ECF"/>
    <property type="match status" value="1"/>
</dbReference>